<feature type="domain" description="MacB-like periplasmic core" evidence="9">
    <location>
        <begin position="31"/>
        <end position="237"/>
    </location>
</feature>
<dbReference type="EMBL" id="JBITYG010000012">
    <property type="protein sequence ID" value="MFI9105499.1"/>
    <property type="molecule type" value="Genomic_DNA"/>
</dbReference>
<evidence type="ECO:0000259" key="9">
    <source>
        <dbReference type="Pfam" id="PF12704"/>
    </source>
</evidence>
<proteinExistence type="inferred from homology"/>
<dbReference type="Pfam" id="PF12704">
    <property type="entry name" value="MacB_PCD"/>
    <property type="match status" value="1"/>
</dbReference>
<organism evidence="10 11">
    <name type="scientific">Streptomyces fildesensis</name>
    <dbReference type="NCBI Taxonomy" id="375757"/>
    <lineage>
        <taxon>Bacteria</taxon>
        <taxon>Bacillati</taxon>
        <taxon>Actinomycetota</taxon>
        <taxon>Actinomycetes</taxon>
        <taxon>Kitasatosporales</taxon>
        <taxon>Streptomycetaceae</taxon>
        <taxon>Streptomyces</taxon>
    </lineage>
</organism>
<feature type="transmembrane region" description="Helical" evidence="7">
    <location>
        <begin position="366"/>
        <end position="386"/>
    </location>
</feature>
<accession>A0ABW8CGB9</accession>
<evidence type="ECO:0000313" key="11">
    <source>
        <dbReference type="Proteomes" id="UP001614394"/>
    </source>
</evidence>
<comment type="subcellular location">
    <subcellularLocation>
        <location evidence="1">Cell membrane</location>
        <topology evidence="1">Multi-pass membrane protein</topology>
    </subcellularLocation>
</comment>
<dbReference type="Pfam" id="PF02687">
    <property type="entry name" value="FtsX"/>
    <property type="match status" value="1"/>
</dbReference>
<sequence length="403" mass="41568">MTDLLPRPARLRPVDLLRLGLIGPRTRRLRSALSALGIALGIAAVVAVTGISASNQAHLLERLDDLGSNLIMVSPGQNIDGTPADLPETAVAMLGNIAPVQQASSTGDTKARIYRSDLVPANQTNSLRVLSAQSDLLDTLRGELDTGRWLDRATEHLPVVVLGHSAAERLGVTAPGKKVWLDSEELAGAWYGVIGTLKPNELVPAIDDSVFVGAPQAIASLGGGRTPSTVYLRTHPERVSDVLEVAAATANPAQPSVVAVSRPSDLLKVRKETSTALTGLVLSLAGVALIVGGVGIANTMVVGVMERRGEVGLRRALGARQGQITVQFLIEAVLLGLFGGLAGAAVGASVVYVYAAVQGWPAAVPAAWVVAGPSVAVVVGTLAGLYPALRAARMSPTEALRAG</sequence>
<feature type="transmembrane region" description="Helical" evidence="7">
    <location>
        <begin position="326"/>
        <end position="354"/>
    </location>
</feature>
<comment type="similarity">
    <text evidence="6">Belongs to the ABC-4 integral membrane protein family.</text>
</comment>
<dbReference type="InterPro" id="IPR025857">
    <property type="entry name" value="MacB_PCD"/>
</dbReference>
<evidence type="ECO:0000256" key="2">
    <source>
        <dbReference type="ARBA" id="ARBA00022475"/>
    </source>
</evidence>
<dbReference type="PANTHER" id="PTHR30572:SF4">
    <property type="entry name" value="ABC TRANSPORTER PERMEASE YTRF"/>
    <property type="match status" value="1"/>
</dbReference>
<feature type="transmembrane region" description="Helical" evidence="7">
    <location>
        <begin position="32"/>
        <end position="53"/>
    </location>
</feature>
<evidence type="ECO:0000256" key="7">
    <source>
        <dbReference type="SAM" id="Phobius"/>
    </source>
</evidence>
<keyword evidence="3 7" id="KW-0812">Transmembrane</keyword>
<feature type="transmembrane region" description="Helical" evidence="7">
    <location>
        <begin position="280"/>
        <end position="305"/>
    </location>
</feature>
<evidence type="ECO:0000313" key="10">
    <source>
        <dbReference type="EMBL" id="MFI9105499.1"/>
    </source>
</evidence>
<evidence type="ECO:0000256" key="6">
    <source>
        <dbReference type="ARBA" id="ARBA00038076"/>
    </source>
</evidence>
<keyword evidence="5 7" id="KW-0472">Membrane</keyword>
<evidence type="ECO:0000259" key="8">
    <source>
        <dbReference type="Pfam" id="PF02687"/>
    </source>
</evidence>
<evidence type="ECO:0000256" key="3">
    <source>
        <dbReference type="ARBA" id="ARBA00022692"/>
    </source>
</evidence>
<keyword evidence="11" id="KW-1185">Reference proteome</keyword>
<reference evidence="10 11" key="1">
    <citation type="submission" date="2024-10" db="EMBL/GenBank/DDBJ databases">
        <title>The Natural Products Discovery Center: Release of the First 8490 Sequenced Strains for Exploring Actinobacteria Biosynthetic Diversity.</title>
        <authorList>
            <person name="Kalkreuter E."/>
            <person name="Kautsar S.A."/>
            <person name="Yang D."/>
            <person name="Bader C.D."/>
            <person name="Teijaro C.N."/>
            <person name="Fluegel L."/>
            <person name="Davis C.M."/>
            <person name="Simpson J.R."/>
            <person name="Lauterbach L."/>
            <person name="Steele A.D."/>
            <person name="Gui C."/>
            <person name="Meng S."/>
            <person name="Li G."/>
            <person name="Viehrig K."/>
            <person name="Ye F."/>
            <person name="Su P."/>
            <person name="Kiefer A.F."/>
            <person name="Nichols A."/>
            <person name="Cepeda A.J."/>
            <person name="Yan W."/>
            <person name="Fan B."/>
            <person name="Jiang Y."/>
            <person name="Adhikari A."/>
            <person name="Zheng C.-J."/>
            <person name="Schuster L."/>
            <person name="Cowan T.M."/>
            <person name="Smanski M.J."/>
            <person name="Chevrette M.G."/>
            <person name="De Carvalho L.P.S."/>
            <person name="Shen B."/>
        </authorList>
    </citation>
    <scope>NUCLEOTIDE SEQUENCE [LARGE SCALE GENOMIC DNA]</scope>
    <source>
        <strain evidence="10 11">NPDC053399</strain>
    </source>
</reference>
<evidence type="ECO:0000256" key="5">
    <source>
        <dbReference type="ARBA" id="ARBA00023136"/>
    </source>
</evidence>
<dbReference type="InterPro" id="IPR050250">
    <property type="entry name" value="Macrolide_Exporter_MacB"/>
</dbReference>
<dbReference type="RefSeq" id="WP_399656221.1">
    <property type="nucleotide sequence ID" value="NZ_JBITYG010000012.1"/>
</dbReference>
<name>A0ABW8CGB9_9ACTN</name>
<evidence type="ECO:0000256" key="1">
    <source>
        <dbReference type="ARBA" id="ARBA00004651"/>
    </source>
</evidence>
<feature type="domain" description="ABC3 transporter permease C-terminal" evidence="8">
    <location>
        <begin position="283"/>
        <end position="396"/>
    </location>
</feature>
<comment type="caution">
    <text evidence="10">The sequence shown here is derived from an EMBL/GenBank/DDBJ whole genome shotgun (WGS) entry which is preliminary data.</text>
</comment>
<dbReference type="Proteomes" id="UP001614394">
    <property type="component" value="Unassembled WGS sequence"/>
</dbReference>
<gene>
    <name evidence="10" type="ORF">ACIGXA_33820</name>
</gene>
<protein>
    <submittedName>
        <fullName evidence="10">ABC transporter permease</fullName>
    </submittedName>
</protein>
<dbReference type="InterPro" id="IPR003838">
    <property type="entry name" value="ABC3_permease_C"/>
</dbReference>
<keyword evidence="4 7" id="KW-1133">Transmembrane helix</keyword>
<keyword evidence="2" id="KW-1003">Cell membrane</keyword>
<evidence type="ECO:0000256" key="4">
    <source>
        <dbReference type="ARBA" id="ARBA00022989"/>
    </source>
</evidence>
<dbReference type="PANTHER" id="PTHR30572">
    <property type="entry name" value="MEMBRANE COMPONENT OF TRANSPORTER-RELATED"/>
    <property type="match status" value="1"/>
</dbReference>